<proteinExistence type="predicted"/>
<evidence type="ECO:0000313" key="5">
    <source>
        <dbReference type="Proteomes" id="UP000298327"/>
    </source>
</evidence>
<feature type="compositionally biased region" description="Pro residues" evidence="1">
    <location>
        <begin position="409"/>
        <end position="421"/>
    </location>
</feature>
<dbReference type="SUPFAM" id="SSF48208">
    <property type="entry name" value="Six-hairpin glycosidases"/>
    <property type="match status" value="1"/>
</dbReference>
<dbReference type="STRING" id="205917.A0A4Y9Z120"/>
<dbReference type="Pfam" id="PF01585">
    <property type="entry name" value="G-patch"/>
    <property type="match status" value="1"/>
</dbReference>
<dbReference type="InterPro" id="IPR008928">
    <property type="entry name" value="6-hairpin_glycosidase_sf"/>
</dbReference>
<feature type="domain" description="G-patch" evidence="3">
    <location>
        <begin position="486"/>
        <end position="537"/>
    </location>
</feature>
<gene>
    <name evidence="4" type="ORF">EVG20_g3597</name>
</gene>
<feature type="compositionally biased region" description="Pro residues" evidence="1">
    <location>
        <begin position="363"/>
        <end position="372"/>
    </location>
</feature>
<dbReference type="Gene3D" id="3.30.70.330">
    <property type="match status" value="1"/>
</dbReference>
<dbReference type="OrthoDB" id="2848340at2759"/>
<dbReference type="InterPro" id="IPR054363">
    <property type="entry name" value="GH95_cat"/>
</dbReference>
<dbReference type="Pfam" id="PF14498">
    <property type="entry name" value="Glyco_hyd_65N_2"/>
    <property type="match status" value="1"/>
</dbReference>
<evidence type="ECO:0000256" key="1">
    <source>
        <dbReference type="SAM" id="MobiDB-lite"/>
    </source>
</evidence>
<reference evidence="4 5" key="1">
    <citation type="submission" date="2019-02" db="EMBL/GenBank/DDBJ databases">
        <title>Genome sequencing of the rare red list fungi Dentipellis fragilis.</title>
        <authorList>
            <person name="Buettner E."/>
            <person name="Kellner H."/>
        </authorList>
    </citation>
    <scope>NUCLEOTIDE SEQUENCE [LARGE SCALE GENOMIC DNA]</scope>
    <source>
        <strain evidence="4 5">DSM 105465</strain>
    </source>
</reference>
<feature type="compositionally biased region" description="Basic residues" evidence="1">
    <location>
        <begin position="164"/>
        <end position="178"/>
    </location>
</feature>
<feature type="compositionally biased region" description="Low complexity" evidence="1">
    <location>
        <begin position="20"/>
        <end position="62"/>
    </location>
</feature>
<feature type="compositionally biased region" description="Pro residues" evidence="1">
    <location>
        <begin position="390"/>
        <end position="402"/>
    </location>
</feature>
<dbReference type="InterPro" id="IPR013780">
    <property type="entry name" value="Glyco_hydro_b"/>
</dbReference>
<dbReference type="PRINTS" id="PR01217">
    <property type="entry name" value="PRICHEXTENSN"/>
</dbReference>
<organism evidence="4 5">
    <name type="scientific">Dentipellis fragilis</name>
    <dbReference type="NCBI Taxonomy" id="205917"/>
    <lineage>
        <taxon>Eukaryota</taxon>
        <taxon>Fungi</taxon>
        <taxon>Dikarya</taxon>
        <taxon>Basidiomycota</taxon>
        <taxon>Agaricomycotina</taxon>
        <taxon>Agaricomycetes</taxon>
        <taxon>Russulales</taxon>
        <taxon>Hericiaceae</taxon>
        <taxon>Dentipellis</taxon>
    </lineage>
</organism>
<feature type="region of interest" description="Disordered" evidence="1">
    <location>
        <begin position="20"/>
        <end position="72"/>
    </location>
</feature>
<dbReference type="InterPro" id="IPR012677">
    <property type="entry name" value="Nucleotide-bd_a/b_plait_sf"/>
</dbReference>
<feature type="compositionally biased region" description="Basic and acidic residues" evidence="1">
    <location>
        <begin position="245"/>
        <end position="271"/>
    </location>
</feature>
<dbReference type="PANTHER" id="PTHR31084">
    <property type="entry name" value="ALPHA-L-FUCOSIDASE 2"/>
    <property type="match status" value="1"/>
</dbReference>
<dbReference type="Gene3D" id="2.60.40.1180">
    <property type="entry name" value="Golgi alpha-mannosidase II"/>
    <property type="match status" value="1"/>
</dbReference>
<feature type="region of interest" description="Disordered" evidence="1">
    <location>
        <begin position="523"/>
        <end position="545"/>
    </location>
</feature>
<feature type="region of interest" description="Disordered" evidence="1">
    <location>
        <begin position="304"/>
        <end position="435"/>
    </location>
</feature>
<feature type="compositionally biased region" description="Polar residues" evidence="1">
    <location>
        <begin position="233"/>
        <end position="242"/>
    </location>
</feature>
<name>A0A4Y9Z120_9AGAM</name>
<feature type="transmembrane region" description="Helical" evidence="2">
    <location>
        <begin position="1566"/>
        <end position="1584"/>
    </location>
</feature>
<protein>
    <recommendedName>
        <fullName evidence="3">G-patch domain-containing protein</fullName>
    </recommendedName>
</protein>
<dbReference type="InterPro" id="IPR027414">
    <property type="entry name" value="GH95_N_dom"/>
</dbReference>
<keyword evidence="2" id="KW-0812">Transmembrane</keyword>
<dbReference type="PANTHER" id="PTHR31084:SF0">
    <property type="entry name" value="ALPHA-L-FUCOSIDASE 2"/>
    <property type="match status" value="1"/>
</dbReference>
<dbReference type="PROSITE" id="PS50174">
    <property type="entry name" value="G_PATCH"/>
    <property type="match status" value="1"/>
</dbReference>
<dbReference type="GO" id="GO:0004560">
    <property type="term" value="F:alpha-L-fucosidase activity"/>
    <property type="evidence" value="ECO:0007669"/>
    <property type="project" value="TreeGrafter"/>
</dbReference>
<dbReference type="EMBL" id="SEOQ01000165">
    <property type="protein sequence ID" value="TFY68335.1"/>
    <property type="molecule type" value="Genomic_DNA"/>
</dbReference>
<dbReference type="GO" id="GO:0005975">
    <property type="term" value="P:carbohydrate metabolic process"/>
    <property type="evidence" value="ECO:0007669"/>
    <property type="project" value="InterPro"/>
</dbReference>
<keyword evidence="2" id="KW-1133">Transmembrane helix</keyword>
<comment type="caution">
    <text evidence="4">The sequence shown here is derived from an EMBL/GenBank/DDBJ whole genome shotgun (WGS) entry which is preliminary data.</text>
</comment>
<accession>A0A4Y9Z120</accession>
<dbReference type="GO" id="GO:0003676">
    <property type="term" value="F:nucleic acid binding"/>
    <property type="evidence" value="ECO:0007669"/>
    <property type="project" value="InterPro"/>
</dbReference>
<evidence type="ECO:0000313" key="4">
    <source>
        <dbReference type="EMBL" id="TFY68335.1"/>
    </source>
</evidence>
<keyword evidence="2" id="KW-0472">Membrane</keyword>
<dbReference type="CDD" id="cd12374">
    <property type="entry name" value="RRM_UHM_SPF45_PUF60"/>
    <property type="match status" value="1"/>
</dbReference>
<dbReference type="Pfam" id="PF21307">
    <property type="entry name" value="Glyco_hydro_95_C"/>
    <property type="match status" value="1"/>
</dbReference>
<feature type="region of interest" description="Disordered" evidence="1">
    <location>
        <begin position="454"/>
        <end position="487"/>
    </location>
</feature>
<evidence type="ECO:0000256" key="2">
    <source>
        <dbReference type="SAM" id="Phobius"/>
    </source>
</evidence>
<evidence type="ECO:0000259" key="3">
    <source>
        <dbReference type="PROSITE" id="PS50174"/>
    </source>
</evidence>
<feature type="region of interest" description="Disordered" evidence="1">
    <location>
        <begin position="122"/>
        <end position="286"/>
    </location>
</feature>
<dbReference type="InterPro" id="IPR000467">
    <property type="entry name" value="G_patch_dom"/>
</dbReference>
<feature type="compositionally biased region" description="Pro residues" evidence="1">
    <location>
        <begin position="320"/>
        <end position="329"/>
    </location>
</feature>
<feature type="compositionally biased region" description="Basic and acidic residues" evidence="1">
    <location>
        <begin position="199"/>
        <end position="228"/>
    </location>
</feature>
<dbReference type="Pfam" id="PF22124">
    <property type="entry name" value="Glyco_hydro_95_cat"/>
    <property type="match status" value="1"/>
</dbReference>
<dbReference type="SMART" id="SM00443">
    <property type="entry name" value="G_patch"/>
    <property type="match status" value="1"/>
</dbReference>
<dbReference type="InterPro" id="IPR049053">
    <property type="entry name" value="AFCA-like_C"/>
</dbReference>
<dbReference type="Gene3D" id="2.70.98.50">
    <property type="entry name" value="putative glycoside hydrolase family protein from bacillus halodurans"/>
    <property type="match status" value="1"/>
</dbReference>
<feature type="compositionally biased region" description="Low complexity" evidence="1">
    <location>
        <begin position="307"/>
        <end position="319"/>
    </location>
</feature>
<sequence length="1585" mass="169837">MSSRAGGLYGGIQFSSGAAFVSSVSPDPTSSSTATTENKTIPATADPVATPAPAAQAAPPDAGSGPSKPTAGWSAALAFAPVKKKAKPATGARPPPPAIFSQIGVVSAPPVLSSTAVVAAPPTLIEQPKPVPAQDASSQKTGWGKKVKPPSMILDEDVNDFKASGKRRGGGGKRKKNKNIQQLAVWDPTEQYDPLRPNDYNEYKIWKRKDREERRERMAEQRRLDERKRMRRSNSYSDYTESGSEEDRPRKSGRYDDHDDRWNAEDEDRPRGIGSAPRDPVPFVAPVDMTGDEAYQRRLAMSAGYQPPETAAPMAAPPAFVSPPLPPPAATEDSPIPGIGTPVPPPRVESGEEAYLRRMALSNPPPPPPPPVETDDEAYLRRAALSSLPPRVPSPPVLPEPTPLAYNPFAPPPVPAPPPAFAPVGGNSEFEERVRNSRNAAAAIAAKLKALAPLPGTEASQSPTPQPAPSFGVSQEEPGPSKRPDPAGFAARLMAKWGHKEGQGLGADGSGIVHALSVEQVKAGKTGNKGGKGEGKPPNIGSKMGKIVNANEDQKAREDRERFGEPSRVIVLTNMVGLEDVYDEDLREEIGDECSKNGTVERVIVHPVNPPPLNPDDAVRIFVLFAGPAGAWKTLVWSNAICDIVGSNRPQSGTCSGVVRDREAAADAAWRGVLLMFFTAVLTVKQNACRSPAGVPSRRGFVGHAICARPGAPLAPITAIYRPFANLNNPHRCHAQEGRTMVDSLLCLVVVACAFRVVKAAESVLWFQQPATTLIETLLLGNGRLGAAHYGVIANDRFTLNEDSIWSGSPYDPANTGCSALLDGARALVNSGSWQEAQQFLNAHCMGTPPSQAAYQTAGSLLLNISVSADPITNYRRQLDLSTAMTTLTYTQGGVDYTREAFVSFPAQAIVVRLSASQPGIYFLNASLNSPMPNTSTHSAGNIVSLTAGNSPGGGGTIPGNLNYESRMQVILPGAGSMTAINASSTVESFMAIGGADEVVMLISIASSFVSYNDTSGDAAQRNTDVFSAISSVDYDTLKSDHIQSHSSIYSRVSFDLSPSGSSASASMPTDQRMPQNGTQVDAGLVSLYVQLGRYLLISSSRGGAQPANLQGIWQTDLDAPWDSKFTTNINLEMNYWGAEVGNLADMVEPLIRLVEDISVTGARTAQVMYNASSTASGTGGGPGQGAPWVLHHNTDQWRATAPIDDAYYGFWPTGGAWELQTLWEHFLFDPTNLTYASRIYPLFQGSSQFFLETLQTHPNESNWLIINPSLSPEHAFLTNISITLGPTLDNSLIYDVFNQTMYLANLLGQESDFTKNISDTRDKLPPFQVGTAGQLQEWLEGEYFSVTLQLSRRLIFNRHAKIGIYFAQIDPRFNNSLAAAASQSLIYRGIGNGGWSAFEWFLSRYATDILDTRPIAWRAVTWARLLDANQTMSEINALFSTGALSSALLSNAGGAFQIDANLGGIAILEAFLQSHNGEIHLLPCLPNELYSGSFSGLRARGGFTVDATWENGELQSARVTSSPGTMAFVRYAGGTHALRVSFSQGGSHNFTLADFQKGKNGAPRLMFGSSATYVLVLLLCWFLV</sequence>
<dbReference type="Proteomes" id="UP000298327">
    <property type="component" value="Unassembled WGS sequence"/>
</dbReference>
<keyword evidence="5" id="KW-1185">Reference proteome</keyword>